<dbReference type="HOGENOM" id="CLU_010721_0_1_1"/>
<dbReference type="Gene3D" id="3.80.10.10">
    <property type="entry name" value="Ribonuclease Inhibitor"/>
    <property type="match status" value="1"/>
</dbReference>
<accession>W1NSZ6</accession>
<evidence type="ECO:0000313" key="2">
    <source>
        <dbReference type="EMBL" id="ERM98015.1"/>
    </source>
</evidence>
<evidence type="ECO:0000313" key="3">
    <source>
        <dbReference type="Proteomes" id="UP000017836"/>
    </source>
</evidence>
<dbReference type="EMBL" id="KI395590">
    <property type="protein sequence ID" value="ERM98015.1"/>
    <property type="molecule type" value="Genomic_DNA"/>
</dbReference>
<dbReference type="OMA" id="RHERFIY"/>
<evidence type="ECO:0000259" key="1">
    <source>
        <dbReference type="PROSITE" id="PS50181"/>
    </source>
</evidence>
<dbReference type="InterPro" id="IPR055411">
    <property type="entry name" value="LRR_FXL15/At3g58940/PEG3-like"/>
</dbReference>
<dbReference type="InterPro" id="IPR053781">
    <property type="entry name" value="F-box_AtFBL13-like"/>
</dbReference>
<dbReference type="PANTHER" id="PTHR34145:SF28">
    <property type="entry name" value="F-BOX DOMAIN-CONTAINING PROTEIN"/>
    <property type="match status" value="1"/>
</dbReference>
<dbReference type="AlphaFoldDB" id="W1NSZ6"/>
<dbReference type="InterPro" id="IPR036047">
    <property type="entry name" value="F-box-like_dom_sf"/>
</dbReference>
<name>W1NSZ6_AMBTC</name>
<sequence length="513" mass="59220">MKRHRSYAQTTNDTVQIIKGGGSDRLSELPKPILDSILSLLPIKDAVGTSVLSHNWKHVWTKIPHLTIDLQSVLPKRFPYRNSTKRHERFIYGVNQIFIHHKGAIQRFKLDADFFLCHNALDMWIFLLVDRKIEELILCNKRLTKESNKVYEVPCLLFNCNTLKLLEIVDCKLKPPPNFKGFSNMRTLKLTHCVLRDSLVQGILKSPFLETLEICDCKLKPKSNFDGFPRVKTLKLSQCKLTEILIEGILTKSDCLEFLLIDDCWGFNYILVSLPNLRVLHVKCAVSVHLEKTPKLGDVLLSPTFLCKEHEDDYRAALSDSKIFQGDLLHVATLSLGSLIIRVLGSIGINWYSVGTFENLSKLEVGILPIEARDRIMVSKLLRASPYLKKLIVGDDPYKHAIGSYCDEDKYWETQATCYCLMHHLETIHISVSRIYPLHRQYDRPGYDTKISRARPIFDTKFAKFLLVHSRVLKKMRIHMRLLSYHGMEDKDVIREDLMQVKWASPHVDLIFP</sequence>
<feature type="domain" description="F-box" evidence="1">
    <location>
        <begin position="23"/>
        <end position="59"/>
    </location>
</feature>
<dbReference type="SUPFAM" id="SSF52047">
    <property type="entry name" value="RNI-like"/>
    <property type="match status" value="1"/>
</dbReference>
<dbReference type="PROSITE" id="PS50181">
    <property type="entry name" value="FBOX"/>
    <property type="match status" value="1"/>
</dbReference>
<dbReference type="eggNOG" id="ENOG502SU5P">
    <property type="taxonomic scope" value="Eukaryota"/>
</dbReference>
<dbReference type="InterPro" id="IPR053772">
    <property type="entry name" value="At1g61320/At1g61330-like"/>
</dbReference>
<dbReference type="Proteomes" id="UP000017836">
    <property type="component" value="Unassembled WGS sequence"/>
</dbReference>
<proteinExistence type="predicted"/>
<dbReference type="InterPro" id="IPR032675">
    <property type="entry name" value="LRR_dom_sf"/>
</dbReference>
<dbReference type="SUPFAM" id="SSF81383">
    <property type="entry name" value="F-box domain"/>
    <property type="match status" value="1"/>
</dbReference>
<gene>
    <name evidence="2" type="ORF">AMTR_s00120p00048500</name>
</gene>
<keyword evidence="3" id="KW-1185">Reference proteome</keyword>
<dbReference type="Gramene" id="ERM98015">
    <property type="protein sequence ID" value="ERM98015"/>
    <property type="gene ID" value="AMTR_s00120p00048500"/>
</dbReference>
<dbReference type="PANTHER" id="PTHR34145">
    <property type="entry name" value="OS02G0105600 PROTEIN"/>
    <property type="match status" value="1"/>
</dbReference>
<reference evidence="3" key="1">
    <citation type="journal article" date="2013" name="Science">
        <title>The Amborella genome and the evolution of flowering plants.</title>
        <authorList>
            <consortium name="Amborella Genome Project"/>
        </authorList>
    </citation>
    <scope>NUCLEOTIDE SEQUENCE [LARGE SCALE GENOMIC DNA]</scope>
</reference>
<protein>
    <recommendedName>
        <fullName evidence="1">F-box domain-containing protein</fullName>
    </recommendedName>
</protein>
<dbReference type="Pfam" id="PF00646">
    <property type="entry name" value="F-box"/>
    <property type="match status" value="1"/>
</dbReference>
<dbReference type="Pfam" id="PF24758">
    <property type="entry name" value="LRR_At5g56370"/>
    <property type="match status" value="1"/>
</dbReference>
<dbReference type="CDD" id="cd22160">
    <property type="entry name" value="F-box_AtFBL13-like"/>
    <property type="match status" value="1"/>
</dbReference>
<organism evidence="2 3">
    <name type="scientific">Amborella trichopoda</name>
    <dbReference type="NCBI Taxonomy" id="13333"/>
    <lineage>
        <taxon>Eukaryota</taxon>
        <taxon>Viridiplantae</taxon>
        <taxon>Streptophyta</taxon>
        <taxon>Embryophyta</taxon>
        <taxon>Tracheophyta</taxon>
        <taxon>Spermatophyta</taxon>
        <taxon>Magnoliopsida</taxon>
        <taxon>Amborellales</taxon>
        <taxon>Amborellaceae</taxon>
        <taxon>Amborella</taxon>
    </lineage>
</organism>
<dbReference type="InterPro" id="IPR001810">
    <property type="entry name" value="F-box_dom"/>
</dbReference>